<protein>
    <submittedName>
        <fullName evidence="2">Transposase</fullName>
    </submittedName>
</protein>
<reference evidence="2" key="1">
    <citation type="submission" date="2017-02" db="UniProtKB">
        <authorList>
            <consortium name="WormBaseParasite"/>
        </authorList>
    </citation>
    <scope>IDENTIFICATION</scope>
</reference>
<dbReference type="Proteomes" id="UP000046393">
    <property type="component" value="Unplaced"/>
</dbReference>
<keyword evidence="1" id="KW-1185">Reference proteome</keyword>
<evidence type="ECO:0000313" key="1">
    <source>
        <dbReference type="Proteomes" id="UP000046393"/>
    </source>
</evidence>
<evidence type="ECO:0000313" key="2">
    <source>
        <dbReference type="WBParaSite" id="SMUV_0000230001-mRNA-1"/>
    </source>
</evidence>
<name>A0A0N5ADN7_9BILA</name>
<sequence>MQPGKEEFMKEWDYGGQLYERAQAERITGIRVKLASNTEAQEITYGRSKELVTVAQSTILSQPFSRECR</sequence>
<dbReference type="AlphaFoldDB" id="A0A0N5ADN7"/>
<dbReference type="WBParaSite" id="SMUV_0000230001-mRNA-1">
    <property type="protein sequence ID" value="SMUV_0000230001-mRNA-1"/>
    <property type="gene ID" value="SMUV_0000230001"/>
</dbReference>
<organism evidence="1 2">
    <name type="scientific">Syphacia muris</name>
    <dbReference type="NCBI Taxonomy" id="451379"/>
    <lineage>
        <taxon>Eukaryota</taxon>
        <taxon>Metazoa</taxon>
        <taxon>Ecdysozoa</taxon>
        <taxon>Nematoda</taxon>
        <taxon>Chromadorea</taxon>
        <taxon>Rhabditida</taxon>
        <taxon>Spirurina</taxon>
        <taxon>Oxyuridomorpha</taxon>
        <taxon>Oxyuroidea</taxon>
        <taxon>Oxyuridae</taxon>
        <taxon>Syphacia</taxon>
    </lineage>
</organism>
<accession>A0A0N5ADN7</accession>
<proteinExistence type="predicted"/>